<keyword evidence="7" id="KW-1185">Reference proteome</keyword>
<dbReference type="Gene3D" id="3.40.50.720">
    <property type="entry name" value="NAD(P)-binding Rossmann-like Domain"/>
    <property type="match status" value="1"/>
</dbReference>
<organism evidence="6 7">
    <name type="scientific">Olea europaea subsp. europaea</name>
    <dbReference type="NCBI Taxonomy" id="158383"/>
    <lineage>
        <taxon>Eukaryota</taxon>
        <taxon>Viridiplantae</taxon>
        <taxon>Streptophyta</taxon>
        <taxon>Embryophyta</taxon>
        <taxon>Tracheophyta</taxon>
        <taxon>Spermatophyta</taxon>
        <taxon>Magnoliopsida</taxon>
        <taxon>eudicotyledons</taxon>
        <taxon>Gunneridae</taxon>
        <taxon>Pentapetalae</taxon>
        <taxon>asterids</taxon>
        <taxon>lamiids</taxon>
        <taxon>Lamiales</taxon>
        <taxon>Oleaceae</taxon>
        <taxon>Oleeae</taxon>
        <taxon>Olea</taxon>
    </lineage>
</organism>
<dbReference type="PANTHER" id="PTHR43880:SF38">
    <property type="entry name" value="ALCOHOL DEHYDROGENASE-RELATED"/>
    <property type="match status" value="1"/>
</dbReference>
<dbReference type="Proteomes" id="UP000594638">
    <property type="component" value="Unassembled WGS sequence"/>
</dbReference>
<dbReference type="EMBL" id="CACTIH010005661">
    <property type="protein sequence ID" value="CAA2999951.1"/>
    <property type="molecule type" value="Genomic_DNA"/>
</dbReference>
<comment type="cofactor">
    <cofactor evidence="1">
        <name>Zn(2+)</name>
        <dbReference type="ChEBI" id="CHEBI:29105"/>
    </cofactor>
</comment>
<accession>A0A8S0T513</accession>
<comment type="subunit">
    <text evidence="2">Homodimer.</text>
</comment>
<dbReference type="GO" id="GO:0046294">
    <property type="term" value="P:formaldehyde catabolic process"/>
    <property type="evidence" value="ECO:0007669"/>
    <property type="project" value="TreeGrafter"/>
</dbReference>
<dbReference type="OrthoDB" id="417550at2759"/>
<proteinExistence type="predicted"/>
<dbReference type="GO" id="GO:0008270">
    <property type="term" value="F:zinc ion binding"/>
    <property type="evidence" value="ECO:0007669"/>
    <property type="project" value="TreeGrafter"/>
</dbReference>
<dbReference type="PANTHER" id="PTHR43880">
    <property type="entry name" value="ALCOHOL DEHYDROGENASE"/>
    <property type="match status" value="1"/>
</dbReference>
<dbReference type="Gene3D" id="3.90.180.10">
    <property type="entry name" value="Medium-chain alcohol dehydrogenases, catalytic domain"/>
    <property type="match status" value="1"/>
</dbReference>
<evidence type="ECO:0000259" key="5">
    <source>
        <dbReference type="Pfam" id="PF00107"/>
    </source>
</evidence>
<dbReference type="SUPFAM" id="SSF51735">
    <property type="entry name" value="NAD(P)-binding Rossmann-fold domains"/>
    <property type="match status" value="1"/>
</dbReference>
<reference evidence="6 7" key="1">
    <citation type="submission" date="2019-12" db="EMBL/GenBank/DDBJ databases">
        <authorList>
            <person name="Alioto T."/>
            <person name="Alioto T."/>
            <person name="Gomez Garrido J."/>
        </authorList>
    </citation>
    <scope>NUCLEOTIDE SEQUENCE [LARGE SCALE GENOMIC DNA]</scope>
</reference>
<dbReference type="GO" id="GO:0005829">
    <property type="term" value="C:cytosol"/>
    <property type="evidence" value="ECO:0007669"/>
    <property type="project" value="TreeGrafter"/>
</dbReference>
<evidence type="ECO:0000313" key="7">
    <source>
        <dbReference type="Proteomes" id="UP000594638"/>
    </source>
</evidence>
<dbReference type="InterPro" id="IPR013149">
    <property type="entry name" value="ADH-like_C"/>
</dbReference>
<keyword evidence="3" id="KW-0479">Metal-binding</keyword>
<dbReference type="GO" id="GO:0051903">
    <property type="term" value="F:S-(hydroxymethyl)glutathione dehydrogenase [NAD(P)+] activity"/>
    <property type="evidence" value="ECO:0007669"/>
    <property type="project" value="TreeGrafter"/>
</dbReference>
<comment type="caution">
    <text evidence="6">The sequence shown here is derived from an EMBL/GenBank/DDBJ whole genome shotgun (WGS) entry which is preliminary data.</text>
</comment>
<evidence type="ECO:0000256" key="1">
    <source>
        <dbReference type="ARBA" id="ARBA00001947"/>
    </source>
</evidence>
<gene>
    <name evidence="6" type="ORF">OLEA9_A071076</name>
</gene>
<dbReference type="Pfam" id="PF00107">
    <property type="entry name" value="ADH_zinc_N"/>
    <property type="match status" value="1"/>
</dbReference>
<keyword evidence="4" id="KW-0862">Zinc</keyword>
<protein>
    <submittedName>
        <fullName evidence="6">Alcohol dehydrogenase, partial</fullName>
    </submittedName>
</protein>
<evidence type="ECO:0000256" key="4">
    <source>
        <dbReference type="ARBA" id="ARBA00022833"/>
    </source>
</evidence>
<evidence type="ECO:0000256" key="3">
    <source>
        <dbReference type="ARBA" id="ARBA00022723"/>
    </source>
</evidence>
<dbReference type="InterPro" id="IPR036291">
    <property type="entry name" value="NAD(P)-bd_dom_sf"/>
</dbReference>
<evidence type="ECO:0000256" key="2">
    <source>
        <dbReference type="ARBA" id="ARBA00011738"/>
    </source>
</evidence>
<name>A0A8S0T513_OLEEU</name>
<feature type="domain" description="Alcohol dehydrogenase-like C-terminal" evidence="5">
    <location>
        <begin position="31"/>
        <end position="116"/>
    </location>
</feature>
<dbReference type="Gramene" id="OE9A071076T1">
    <property type="protein sequence ID" value="OE9A071076C1"/>
    <property type="gene ID" value="OE9A071076"/>
</dbReference>
<sequence>MHSYGFIGPNYFQFLARTRLPQSTKAHHNRTEFINLKESDKPVLELIKETTSGLGVDYCYECTGVPELLNEAIEGSEVGLGTVVFIDARLHLSGELKYIPLFCGRTIKGSIYGGVRPQTDLLKIVEKCINKVVGCGD</sequence>
<dbReference type="AlphaFoldDB" id="A0A8S0T513"/>
<evidence type="ECO:0000313" key="6">
    <source>
        <dbReference type="EMBL" id="CAA2999951.1"/>
    </source>
</evidence>